<protein>
    <submittedName>
        <fullName evidence="1">Uncharacterized protein</fullName>
    </submittedName>
</protein>
<sequence length="67" mass="7672">MLVGSTSRVVAGRKALQMVYWRTSKKNGEMIKTEKNMVYGQDTPTPSMESVNRPIWVTTNRRINVVE</sequence>
<name>A0A9P0MPT3_NEZVI</name>
<proteinExistence type="predicted"/>
<keyword evidence="2" id="KW-1185">Reference proteome</keyword>
<reference evidence="1" key="1">
    <citation type="submission" date="2022-01" db="EMBL/GenBank/DDBJ databases">
        <authorList>
            <person name="King R."/>
        </authorList>
    </citation>
    <scope>NUCLEOTIDE SEQUENCE</scope>
</reference>
<dbReference type="OrthoDB" id="7693982at2759"/>
<organism evidence="1 2">
    <name type="scientific">Nezara viridula</name>
    <name type="common">Southern green stink bug</name>
    <name type="synonym">Cimex viridulus</name>
    <dbReference type="NCBI Taxonomy" id="85310"/>
    <lineage>
        <taxon>Eukaryota</taxon>
        <taxon>Metazoa</taxon>
        <taxon>Ecdysozoa</taxon>
        <taxon>Arthropoda</taxon>
        <taxon>Hexapoda</taxon>
        <taxon>Insecta</taxon>
        <taxon>Pterygota</taxon>
        <taxon>Neoptera</taxon>
        <taxon>Paraneoptera</taxon>
        <taxon>Hemiptera</taxon>
        <taxon>Heteroptera</taxon>
        <taxon>Panheteroptera</taxon>
        <taxon>Pentatomomorpha</taxon>
        <taxon>Pentatomoidea</taxon>
        <taxon>Pentatomidae</taxon>
        <taxon>Pentatominae</taxon>
        <taxon>Nezara</taxon>
    </lineage>
</organism>
<dbReference type="EMBL" id="OV725080">
    <property type="protein sequence ID" value="CAH1398471.1"/>
    <property type="molecule type" value="Genomic_DNA"/>
</dbReference>
<gene>
    <name evidence="1" type="ORF">NEZAVI_LOCUS8116</name>
</gene>
<evidence type="ECO:0000313" key="1">
    <source>
        <dbReference type="EMBL" id="CAH1398471.1"/>
    </source>
</evidence>
<dbReference type="AlphaFoldDB" id="A0A9P0MPT3"/>
<dbReference type="Proteomes" id="UP001152798">
    <property type="component" value="Chromosome 4"/>
</dbReference>
<accession>A0A9P0MPT3</accession>
<evidence type="ECO:0000313" key="2">
    <source>
        <dbReference type="Proteomes" id="UP001152798"/>
    </source>
</evidence>